<feature type="transmembrane region" description="Helical" evidence="1">
    <location>
        <begin position="114"/>
        <end position="134"/>
    </location>
</feature>
<keyword evidence="3" id="KW-1185">Reference proteome</keyword>
<gene>
    <name evidence="2" type="ORF">CANCADRAFT_57507</name>
</gene>
<proteinExistence type="predicted"/>
<sequence>MDVDVLGQILELLGYLKQIYQIEQKSSVAHISIDDVTLDLISRTMKLLCAFGYRTRKGKESLAKRFPLLSDSELDNILPLSDTVLGFLAFTIISIYNYLIYVRHRKTWSRSQNLSIGCRLSMSLLMLLGVFLTLGYPVPLLYIDVLNLYWFIGIIIYGFRSIPQLGMVLSSGANGLDTLATILRCIGSALQGLNCFYTLESKYTSEYTFACYFMNCLWTFGAYYYTDATVRATESR</sequence>
<protein>
    <submittedName>
        <fullName evidence="2">Uncharacterized protein</fullName>
    </submittedName>
</protein>
<dbReference type="EMBL" id="KV453842">
    <property type="protein sequence ID" value="ODV91187.1"/>
    <property type="molecule type" value="Genomic_DNA"/>
</dbReference>
<feature type="transmembrane region" description="Helical" evidence="1">
    <location>
        <begin position="84"/>
        <end position="102"/>
    </location>
</feature>
<evidence type="ECO:0000313" key="2">
    <source>
        <dbReference type="EMBL" id="ODV91187.1"/>
    </source>
</evidence>
<dbReference type="Proteomes" id="UP000095023">
    <property type="component" value="Unassembled WGS sequence"/>
</dbReference>
<evidence type="ECO:0000256" key="1">
    <source>
        <dbReference type="SAM" id="Phobius"/>
    </source>
</evidence>
<keyword evidence="1" id="KW-0812">Transmembrane</keyword>
<reference evidence="3" key="1">
    <citation type="submission" date="2016-02" db="EMBL/GenBank/DDBJ databases">
        <title>Comparative genomics of biotechnologically important yeasts.</title>
        <authorList>
            <consortium name="DOE Joint Genome Institute"/>
            <person name="Riley R."/>
            <person name="Haridas S."/>
            <person name="Wolfe K.H."/>
            <person name="Lopes M.R."/>
            <person name="Hittinger C.T."/>
            <person name="Goker M."/>
            <person name="Salamov A."/>
            <person name="Wisecaver J."/>
            <person name="Long T.M."/>
            <person name="Aerts A.L."/>
            <person name="Barry K."/>
            <person name="Choi C."/>
            <person name="Clum A."/>
            <person name="Coughlan A.Y."/>
            <person name="Deshpande S."/>
            <person name="Douglass A.P."/>
            <person name="Hanson S.J."/>
            <person name="Klenk H.-P."/>
            <person name="Labutti K."/>
            <person name="Lapidus A."/>
            <person name="Lindquist E."/>
            <person name="Lipzen A."/>
            <person name="Meier-Kolthoff J.P."/>
            <person name="Ohm R.A."/>
            <person name="Otillar R.P."/>
            <person name="Pangilinan J."/>
            <person name="Peng Y."/>
            <person name="Rokas A."/>
            <person name="Rosa C.A."/>
            <person name="Scheuner C."/>
            <person name="Sibirny A.A."/>
            <person name="Slot J.C."/>
            <person name="Stielow J.B."/>
            <person name="Sun H."/>
            <person name="Kurtzman C.P."/>
            <person name="Blackwell M."/>
            <person name="Jeffries T.W."/>
            <person name="Grigoriev I.V."/>
        </authorList>
    </citation>
    <scope>NUCLEOTIDE SEQUENCE [LARGE SCALE GENOMIC DNA]</scope>
    <source>
        <strain evidence="3">NRRL Y-17796</strain>
    </source>
</reference>
<dbReference type="AlphaFoldDB" id="A0A1E4THK2"/>
<organism evidence="2 3">
    <name type="scientific">Tortispora caseinolytica NRRL Y-17796</name>
    <dbReference type="NCBI Taxonomy" id="767744"/>
    <lineage>
        <taxon>Eukaryota</taxon>
        <taxon>Fungi</taxon>
        <taxon>Dikarya</taxon>
        <taxon>Ascomycota</taxon>
        <taxon>Saccharomycotina</taxon>
        <taxon>Trigonopsidomycetes</taxon>
        <taxon>Trigonopsidales</taxon>
        <taxon>Trigonopsidaceae</taxon>
        <taxon>Tortispora</taxon>
    </lineage>
</organism>
<keyword evidence="1" id="KW-0472">Membrane</keyword>
<accession>A0A1E4THK2</accession>
<keyword evidence="1" id="KW-1133">Transmembrane helix</keyword>
<evidence type="ECO:0000313" key="3">
    <source>
        <dbReference type="Proteomes" id="UP000095023"/>
    </source>
</evidence>
<name>A0A1E4THK2_9ASCO</name>